<protein>
    <recommendedName>
        <fullName evidence="3">Outer membrane protein beta-barrel domain-containing protein</fullName>
    </recommendedName>
</protein>
<proteinExistence type="predicted"/>
<feature type="domain" description="Outer membrane protein beta-barrel" evidence="3">
    <location>
        <begin position="299"/>
        <end position="470"/>
    </location>
</feature>
<dbReference type="Proteomes" id="UP000679725">
    <property type="component" value="Unassembled WGS sequence"/>
</dbReference>
<feature type="compositionally biased region" description="Polar residues" evidence="1">
    <location>
        <begin position="111"/>
        <end position="127"/>
    </location>
</feature>
<dbReference type="RefSeq" id="WP_215236194.1">
    <property type="nucleotide sequence ID" value="NZ_CAJRAU010000009.1"/>
</dbReference>
<dbReference type="InterPro" id="IPR025665">
    <property type="entry name" value="Beta-barrel_OMP_2"/>
</dbReference>
<comment type="caution">
    <text evidence="4">The sequence shown here is derived from an EMBL/GenBank/DDBJ whole genome shotgun (WGS) entry which is preliminary data.</text>
</comment>
<evidence type="ECO:0000256" key="2">
    <source>
        <dbReference type="SAM" id="Phobius"/>
    </source>
</evidence>
<name>A0ABN7RJ35_9BACT</name>
<feature type="compositionally biased region" description="Low complexity" evidence="1">
    <location>
        <begin position="151"/>
        <end position="164"/>
    </location>
</feature>
<keyword evidence="2" id="KW-0472">Membrane</keyword>
<feature type="region of interest" description="Disordered" evidence="1">
    <location>
        <begin position="91"/>
        <end position="173"/>
    </location>
</feature>
<sequence>MDPSGINNFEEQWRKALSEASETPPKSIWENIEARLDENSEKGAVLPLWWQSKKLWLAAASVAALLVVGAGFWFSDSSKNGQNRIEVAGKAAQSPATEKTNMPEAGHAAAQENTEAVASNAPDNIESTDSKSVKENNQTLASATTPRRNVENSSGRSSASRVNSQNSIGAAGKSDIASVENSVLERNQDFAQSNNLASTSISSNEIQNDILAKTESSEKAIAVDMLATPAYNELDIHVQKRYVFFKPDAIAKEDIKPKKHTEYWAGIGLMPASFNPDVQLKNAPQDFSYQALSRTKAVTASSEAGISYALQTHGGVRISKHWSVELGLSYLQGNSSYEGGGYLINSKSQSTNVLENALADASKGSSYSGGTDKFNNGALYVDITNKVANNYQYLQMPVQAGFTLNPDKKLSYSLLGGMMANFFLSNQIEAASGDIITTRASDEIYRSMNWAATTGLRFNYRLSSRWKANLTGSYQKAISSGFRSNQTLDAHPYLYGVAWGVRYSF</sequence>
<organism evidence="4 5">
    <name type="scientific">Dyadobacter linearis</name>
    <dbReference type="NCBI Taxonomy" id="2823330"/>
    <lineage>
        <taxon>Bacteria</taxon>
        <taxon>Pseudomonadati</taxon>
        <taxon>Bacteroidota</taxon>
        <taxon>Cytophagia</taxon>
        <taxon>Cytophagales</taxon>
        <taxon>Spirosomataceae</taxon>
        <taxon>Dyadobacter</taxon>
    </lineage>
</organism>
<evidence type="ECO:0000259" key="3">
    <source>
        <dbReference type="Pfam" id="PF13568"/>
    </source>
</evidence>
<evidence type="ECO:0000313" key="5">
    <source>
        <dbReference type="Proteomes" id="UP000679725"/>
    </source>
</evidence>
<evidence type="ECO:0000313" key="4">
    <source>
        <dbReference type="EMBL" id="CAG5073822.1"/>
    </source>
</evidence>
<keyword evidence="5" id="KW-1185">Reference proteome</keyword>
<feature type="compositionally biased region" description="Polar residues" evidence="1">
    <location>
        <begin position="135"/>
        <end position="147"/>
    </location>
</feature>
<evidence type="ECO:0000256" key="1">
    <source>
        <dbReference type="SAM" id="MobiDB-lite"/>
    </source>
</evidence>
<gene>
    <name evidence="4" type="ORF">DYBT9623_04939</name>
</gene>
<dbReference type="Pfam" id="PF13568">
    <property type="entry name" value="OMP_b-brl_2"/>
    <property type="match status" value="1"/>
</dbReference>
<reference evidence="4 5" key="1">
    <citation type="submission" date="2021-04" db="EMBL/GenBank/DDBJ databases">
        <authorList>
            <person name="Rodrigo-Torres L."/>
            <person name="Arahal R. D."/>
            <person name="Lucena T."/>
        </authorList>
    </citation>
    <scope>NUCLEOTIDE SEQUENCE [LARGE SCALE GENOMIC DNA]</scope>
    <source>
        <strain evidence="4 5">CECT 9623</strain>
    </source>
</reference>
<dbReference type="EMBL" id="CAJRAU010000009">
    <property type="protein sequence ID" value="CAG5073822.1"/>
    <property type="molecule type" value="Genomic_DNA"/>
</dbReference>
<accession>A0ABN7RJ35</accession>
<keyword evidence="2" id="KW-0812">Transmembrane</keyword>
<feature type="transmembrane region" description="Helical" evidence="2">
    <location>
        <begin position="55"/>
        <end position="74"/>
    </location>
</feature>
<keyword evidence="2" id="KW-1133">Transmembrane helix</keyword>